<comment type="function">
    <text evidence="1">Could be involved in insertion of integral membrane proteins into the membrane.</text>
</comment>
<dbReference type="Proteomes" id="UP000229247">
    <property type="component" value="Unassembled WGS sequence"/>
</dbReference>
<gene>
    <name evidence="2" type="ORF">COS30_00900</name>
</gene>
<evidence type="ECO:0000313" key="2">
    <source>
        <dbReference type="EMBL" id="PIV38649.1"/>
    </source>
</evidence>
<comment type="subcellular location">
    <subcellularLocation>
        <location evidence="1">Cell membrane</location>
        <topology evidence="1">Peripheral membrane protein</topology>
        <orientation evidence="1">Cytoplasmic side</orientation>
    </subcellularLocation>
</comment>
<dbReference type="PANTHER" id="PTHR33383">
    <property type="entry name" value="MEMBRANE PROTEIN INSERTION EFFICIENCY FACTOR-RELATED"/>
    <property type="match status" value="1"/>
</dbReference>
<comment type="caution">
    <text evidence="2">The sequence shown here is derived from an EMBL/GenBank/DDBJ whole genome shotgun (WGS) entry which is preliminary data.</text>
</comment>
<organism evidence="2 3">
    <name type="scientific">Candidatus Portnoybacteria bacterium CG02_land_8_20_14_3_00_45_8</name>
    <dbReference type="NCBI Taxonomy" id="1974807"/>
    <lineage>
        <taxon>Bacteria</taxon>
        <taxon>Candidatus Portnoyibacteriota</taxon>
    </lineage>
</organism>
<dbReference type="AlphaFoldDB" id="A0A2M7D6I7"/>
<proteinExistence type="inferred from homology"/>
<dbReference type="PANTHER" id="PTHR33383:SF1">
    <property type="entry name" value="MEMBRANE PROTEIN INSERTION EFFICIENCY FACTOR-RELATED"/>
    <property type="match status" value="1"/>
</dbReference>
<accession>A0A2M7D6I7</accession>
<dbReference type="EMBL" id="PEUE01000025">
    <property type="protein sequence ID" value="PIV38649.1"/>
    <property type="molecule type" value="Genomic_DNA"/>
</dbReference>
<reference evidence="3" key="1">
    <citation type="submission" date="2017-09" db="EMBL/GenBank/DDBJ databases">
        <title>Depth-based differentiation of microbial function through sediment-hosted aquifers and enrichment of novel symbionts in the deep terrestrial subsurface.</title>
        <authorList>
            <person name="Probst A.J."/>
            <person name="Ladd B."/>
            <person name="Jarett J.K."/>
            <person name="Geller-Mcgrath D.E."/>
            <person name="Sieber C.M.K."/>
            <person name="Emerson J.B."/>
            <person name="Anantharaman K."/>
            <person name="Thomas B.C."/>
            <person name="Malmstrom R."/>
            <person name="Stieglmeier M."/>
            <person name="Klingl A."/>
            <person name="Woyke T."/>
            <person name="Ryan C.M."/>
            <person name="Banfield J.F."/>
        </authorList>
    </citation>
    <scope>NUCLEOTIDE SEQUENCE [LARGE SCALE GENOMIC DNA]</scope>
</reference>
<keyword evidence="1" id="KW-1003">Cell membrane</keyword>
<sequence length="77" mass="8939">MLGKKIALFFIGLYQIIFSPDQGLFRRPLRACRFYPSCSHYAHQAISQYGILKGLWLGLKRVSRCHPWHEGGYDPVK</sequence>
<protein>
    <recommendedName>
        <fullName evidence="1">Putative membrane protein insertion efficiency factor</fullName>
    </recommendedName>
</protein>
<keyword evidence="1" id="KW-0472">Membrane</keyword>
<dbReference type="HAMAP" id="MF_00386">
    <property type="entry name" value="UPF0161_YidD"/>
    <property type="match status" value="1"/>
</dbReference>
<dbReference type="NCBIfam" id="TIGR00278">
    <property type="entry name" value="membrane protein insertion efficiency factor YidD"/>
    <property type="match status" value="1"/>
</dbReference>
<comment type="similarity">
    <text evidence="1">Belongs to the UPF0161 family.</text>
</comment>
<evidence type="ECO:0000256" key="1">
    <source>
        <dbReference type="HAMAP-Rule" id="MF_00386"/>
    </source>
</evidence>
<dbReference type="SMART" id="SM01234">
    <property type="entry name" value="Haemolytic"/>
    <property type="match status" value="1"/>
</dbReference>
<name>A0A2M7D6I7_9BACT</name>
<dbReference type="GO" id="GO:0005886">
    <property type="term" value="C:plasma membrane"/>
    <property type="evidence" value="ECO:0007669"/>
    <property type="project" value="UniProtKB-SubCell"/>
</dbReference>
<evidence type="ECO:0000313" key="3">
    <source>
        <dbReference type="Proteomes" id="UP000229247"/>
    </source>
</evidence>
<dbReference type="Pfam" id="PF01809">
    <property type="entry name" value="YidD"/>
    <property type="match status" value="1"/>
</dbReference>
<dbReference type="InterPro" id="IPR002696">
    <property type="entry name" value="Membr_insert_effic_factor_YidD"/>
</dbReference>